<evidence type="ECO:0000256" key="6">
    <source>
        <dbReference type="ARBA" id="ARBA00022857"/>
    </source>
</evidence>
<protein>
    <recommendedName>
        <fullName evidence="11 12">Sulfite reductase [NADPH] flavoprotein alpha-component</fullName>
        <shortName evidence="11 12">SiR-FP</shortName>
        <ecNumber evidence="11 12">1.8.1.2</ecNumber>
    </recommendedName>
</protein>
<dbReference type="InterPro" id="IPR039261">
    <property type="entry name" value="FNR_nucleotide-bd"/>
</dbReference>
<dbReference type="GO" id="GO:0000103">
    <property type="term" value="P:sulfate assimilation"/>
    <property type="evidence" value="ECO:0007669"/>
    <property type="project" value="UniProtKB-UniRule"/>
</dbReference>
<dbReference type="Pfam" id="PF00175">
    <property type="entry name" value="NAD_binding_1"/>
    <property type="match status" value="1"/>
</dbReference>
<dbReference type="InterPro" id="IPR001709">
    <property type="entry name" value="Flavoprot_Pyr_Nucl_cyt_Rdtase"/>
</dbReference>
<dbReference type="GO" id="GO:0005829">
    <property type="term" value="C:cytosol"/>
    <property type="evidence" value="ECO:0007669"/>
    <property type="project" value="TreeGrafter"/>
</dbReference>
<dbReference type="AlphaFoldDB" id="A0AB39INT3"/>
<dbReference type="EMBL" id="CP162670">
    <property type="protein sequence ID" value="XDL25427.1"/>
    <property type="molecule type" value="Genomic_DNA"/>
</dbReference>
<feature type="binding site" evidence="11 13">
    <location>
        <position position="568"/>
    </location>
    <ligand>
        <name>NADP(+)</name>
        <dbReference type="ChEBI" id="CHEBI:58349"/>
    </ligand>
</feature>
<comment type="similarity">
    <text evidence="11">In the N-terminal section; belongs to the flavodoxin family.</text>
</comment>
<comment type="similarity">
    <text evidence="11">Belongs to the NADPH-dependent sulphite reductase flavoprotein subunit CysJ family.</text>
</comment>
<dbReference type="PANTHER" id="PTHR19384">
    <property type="entry name" value="NITRIC OXIDE SYNTHASE-RELATED"/>
    <property type="match status" value="1"/>
</dbReference>
<name>A0AB39INT3_9GAMM</name>
<dbReference type="SUPFAM" id="SSF52343">
    <property type="entry name" value="Ferredoxin reductase-like, C-terminal NADP-linked domain"/>
    <property type="match status" value="1"/>
</dbReference>
<dbReference type="SUPFAM" id="SSF52218">
    <property type="entry name" value="Flavoproteins"/>
    <property type="match status" value="1"/>
</dbReference>
<evidence type="ECO:0000256" key="9">
    <source>
        <dbReference type="ARBA" id="ARBA00023192"/>
    </source>
</evidence>
<comment type="subunit">
    <text evidence="11 12">Alpha(8)-beta(8). The alpha component is a flavoprotein, the beta component is a hemoprotein.</text>
</comment>
<keyword evidence="2 11" id="KW-0028">Amino-acid biosynthesis</keyword>
<dbReference type="PROSITE" id="PS51384">
    <property type="entry name" value="FAD_FR"/>
    <property type="match status" value="1"/>
</dbReference>
<comment type="cofactor">
    <cofactor evidence="11 12 13">
        <name>FMN</name>
        <dbReference type="ChEBI" id="CHEBI:58210"/>
    </cofactor>
    <text evidence="11 12 13">Binds 1 FMN per subunit.</text>
</comment>
<dbReference type="Gene3D" id="1.20.990.10">
    <property type="entry name" value="NADPH-cytochrome p450 Reductase, Chain A, domain 3"/>
    <property type="match status" value="1"/>
</dbReference>
<feature type="binding site" evidence="11 13">
    <location>
        <position position="417"/>
    </location>
    <ligand>
        <name>FAD</name>
        <dbReference type="ChEBI" id="CHEBI:57692"/>
    </ligand>
</feature>
<feature type="domain" description="Flavodoxin-like" evidence="14">
    <location>
        <begin position="69"/>
        <end position="207"/>
    </location>
</feature>
<dbReference type="GO" id="GO:0050660">
    <property type="term" value="F:flavin adenine dinucleotide binding"/>
    <property type="evidence" value="ECO:0007669"/>
    <property type="project" value="InterPro"/>
</dbReference>
<evidence type="ECO:0000256" key="4">
    <source>
        <dbReference type="ARBA" id="ARBA00022643"/>
    </source>
</evidence>
<feature type="binding site" evidence="11 13">
    <location>
        <begin position="526"/>
        <end position="527"/>
    </location>
    <ligand>
        <name>NADP(+)</name>
        <dbReference type="ChEBI" id="CHEBI:58349"/>
    </ligand>
</feature>
<dbReference type="PRINTS" id="PR00371">
    <property type="entry name" value="FPNCR"/>
</dbReference>
<dbReference type="RefSeq" id="WP_226092478.1">
    <property type="nucleotide sequence ID" value="NZ_CP162670.1"/>
</dbReference>
<dbReference type="PRINTS" id="PR00369">
    <property type="entry name" value="FLAVODOXIN"/>
</dbReference>
<dbReference type="InterPro" id="IPR001433">
    <property type="entry name" value="OxRdtase_FAD/NAD-bd"/>
</dbReference>
<keyword evidence="7 11" id="KW-0249">Electron transport</keyword>
<dbReference type="InterPro" id="IPR017927">
    <property type="entry name" value="FAD-bd_FR_type"/>
</dbReference>
<keyword evidence="8 11" id="KW-0560">Oxidoreductase</keyword>
<keyword evidence="9 11" id="KW-0198">Cysteine biosynthesis</keyword>
<feature type="binding site" evidence="11">
    <location>
        <position position="363"/>
    </location>
    <ligand>
        <name>FAD</name>
        <dbReference type="ChEBI" id="CHEBI:57692"/>
    </ligand>
</feature>
<keyword evidence="3 11" id="KW-0285">Flavoprotein</keyword>
<evidence type="ECO:0000256" key="13">
    <source>
        <dbReference type="PIRSR" id="PIRSR000207-1"/>
    </source>
</evidence>
<dbReference type="GeneID" id="302580838"/>
<dbReference type="PIRSF" id="PIRSF000207">
    <property type="entry name" value="SiR-FP_CysJ"/>
    <property type="match status" value="1"/>
</dbReference>
<dbReference type="InterPro" id="IPR003097">
    <property type="entry name" value="CysJ-like_FAD-binding"/>
</dbReference>
<comment type="function">
    <text evidence="11 12">Component of the sulfite reductase complex that catalyzes the 6-electron reduction of sulfite to sulfide. This is one of several activities required for the biosynthesis of L-cysteine from sulfate. The flavoprotein component catalyzes the electron flow from NADPH -&gt; FAD -&gt; FMN to the hemoprotein component.</text>
</comment>
<dbReference type="GO" id="GO:0010181">
    <property type="term" value="F:FMN binding"/>
    <property type="evidence" value="ECO:0007669"/>
    <property type="project" value="InterPro"/>
</dbReference>
<evidence type="ECO:0000256" key="5">
    <source>
        <dbReference type="ARBA" id="ARBA00022827"/>
    </source>
</evidence>
<feature type="binding site" evidence="11 13">
    <location>
        <position position="329"/>
    </location>
    <ligand>
        <name>FAD</name>
        <dbReference type="ChEBI" id="CHEBI:57692"/>
    </ligand>
</feature>
<feature type="binding site" evidence="11 13">
    <location>
        <begin position="75"/>
        <end position="80"/>
    </location>
    <ligand>
        <name>FMN</name>
        <dbReference type="ChEBI" id="CHEBI:58210"/>
    </ligand>
</feature>
<comment type="pathway">
    <text evidence="11 12">Sulfur metabolism; hydrogen sulfide biosynthesis; hydrogen sulfide from sulfite (NADPH route): step 1/1.</text>
</comment>
<proteinExistence type="inferred from homology"/>
<dbReference type="SUPFAM" id="SSF63380">
    <property type="entry name" value="Riboflavin synthase domain-like"/>
    <property type="match status" value="1"/>
</dbReference>
<dbReference type="InterPro" id="IPR029758">
    <property type="entry name" value="CysJ_Proteobact"/>
</dbReference>
<keyword evidence="6 11" id="KW-0521">NADP</keyword>
<evidence type="ECO:0000256" key="10">
    <source>
        <dbReference type="ARBA" id="ARBA00052219"/>
    </source>
</evidence>
<dbReference type="FunFam" id="3.40.50.80:FF:000001">
    <property type="entry name" value="NADPH--cytochrome P450 reductase 1"/>
    <property type="match status" value="1"/>
</dbReference>
<dbReference type="GO" id="GO:0004783">
    <property type="term" value="F:sulfite reductase (NADPH) activity"/>
    <property type="evidence" value="ECO:0007669"/>
    <property type="project" value="UniProtKB-UniRule"/>
</dbReference>
<evidence type="ECO:0000256" key="7">
    <source>
        <dbReference type="ARBA" id="ARBA00022982"/>
    </source>
</evidence>
<dbReference type="Gene3D" id="3.40.50.80">
    <property type="entry name" value="Nucleotide-binding domain of ferredoxin-NADP reductase (FNR) module"/>
    <property type="match status" value="1"/>
</dbReference>
<keyword evidence="1 11" id="KW-0813">Transport</keyword>
<dbReference type="InterPro" id="IPR001094">
    <property type="entry name" value="Flavdoxin-like"/>
</dbReference>
<feature type="binding site" evidence="11 13">
    <location>
        <begin position="532"/>
        <end position="536"/>
    </location>
    <ligand>
        <name>NADP(+)</name>
        <dbReference type="ChEBI" id="CHEBI:58349"/>
    </ligand>
</feature>
<dbReference type="FunFam" id="3.40.50.360:FF:000018">
    <property type="entry name" value="Sulfite reductase [NADPH] flavoprotein alpha-component"/>
    <property type="match status" value="1"/>
</dbReference>
<accession>A0AB39INT3</accession>
<comment type="similarity">
    <text evidence="11">In the C-terminal section; belongs to the flavoprotein pyridine nucleotide cytochrome reductase family.</text>
</comment>
<dbReference type="CDD" id="cd06199">
    <property type="entry name" value="SiR"/>
    <property type="match status" value="1"/>
</dbReference>
<dbReference type="Gene3D" id="3.40.50.360">
    <property type="match status" value="1"/>
</dbReference>
<evidence type="ECO:0000313" key="16">
    <source>
        <dbReference type="EMBL" id="XDL25427.1"/>
    </source>
</evidence>
<gene>
    <name evidence="11 16" type="primary">cysJ</name>
    <name evidence="16" type="ORF">LF929_004155</name>
</gene>
<organism evidence="16">
    <name type="scientific">Dickeya oryzae</name>
    <dbReference type="NCBI Taxonomy" id="1240404"/>
    <lineage>
        <taxon>Bacteria</taxon>
        <taxon>Pseudomonadati</taxon>
        <taxon>Pseudomonadota</taxon>
        <taxon>Gammaproteobacteria</taxon>
        <taxon>Enterobacterales</taxon>
        <taxon>Pectobacteriaceae</taxon>
        <taxon>Dickeya</taxon>
    </lineage>
</organism>
<comment type="caution">
    <text evidence="11">Lacks conserved residue(s) required for the propagation of feature annotation.</text>
</comment>
<dbReference type="NCBIfam" id="TIGR01931">
    <property type="entry name" value="cysJ"/>
    <property type="match status" value="1"/>
</dbReference>
<evidence type="ECO:0000256" key="1">
    <source>
        <dbReference type="ARBA" id="ARBA00022448"/>
    </source>
</evidence>
<dbReference type="HAMAP" id="MF_01541">
    <property type="entry name" value="CysJ"/>
    <property type="match status" value="1"/>
</dbReference>
<dbReference type="NCBIfam" id="NF008197">
    <property type="entry name" value="PRK10953.1"/>
    <property type="match status" value="1"/>
</dbReference>
<evidence type="ECO:0000256" key="8">
    <source>
        <dbReference type="ARBA" id="ARBA00023002"/>
    </source>
</evidence>
<reference evidence="16" key="1">
    <citation type="submission" date="2024-07" db="EMBL/GenBank/DDBJ databases">
        <authorList>
            <person name="Pedron J."/>
        </authorList>
    </citation>
    <scope>NUCLEOTIDE SEQUENCE</scope>
    <source>
        <strain evidence="16">A003-S1-M15</strain>
    </source>
</reference>
<dbReference type="GO" id="GO:0070814">
    <property type="term" value="P:hydrogen sulfide biosynthetic process"/>
    <property type="evidence" value="ECO:0007669"/>
    <property type="project" value="UniProtKB-UniRule"/>
</dbReference>
<dbReference type="InterPro" id="IPR010199">
    <property type="entry name" value="CysJ"/>
</dbReference>
<dbReference type="GO" id="GO:0019344">
    <property type="term" value="P:cysteine biosynthetic process"/>
    <property type="evidence" value="ECO:0007669"/>
    <property type="project" value="UniProtKB-KW"/>
</dbReference>
<evidence type="ECO:0000256" key="3">
    <source>
        <dbReference type="ARBA" id="ARBA00022630"/>
    </source>
</evidence>
<feature type="binding site" evidence="11 13">
    <location>
        <begin position="411"/>
        <end position="413"/>
    </location>
    <ligand>
        <name>FAD</name>
        <dbReference type="ChEBI" id="CHEBI:57692"/>
    </ligand>
</feature>
<feature type="domain" description="FAD-binding FR-type" evidence="15">
    <location>
        <begin position="241"/>
        <end position="462"/>
    </location>
</feature>
<dbReference type="InterPro" id="IPR023173">
    <property type="entry name" value="NADPH_Cyt_P450_Rdtase_alpha"/>
</dbReference>
<comment type="catalytic activity">
    <reaction evidence="10 11 12">
        <text>hydrogen sulfide + 3 NADP(+) + 3 H2O = sulfite + 3 NADPH + 4 H(+)</text>
        <dbReference type="Rhea" id="RHEA:13801"/>
        <dbReference type="ChEBI" id="CHEBI:15377"/>
        <dbReference type="ChEBI" id="CHEBI:15378"/>
        <dbReference type="ChEBI" id="CHEBI:17359"/>
        <dbReference type="ChEBI" id="CHEBI:29919"/>
        <dbReference type="ChEBI" id="CHEBI:57783"/>
        <dbReference type="ChEBI" id="CHEBI:58349"/>
        <dbReference type="EC" id="1.8.1.2"/>
    </reaction>
</comment>
<dbReference type="EC" id="1.8.1.2" evidence="11 12"/>
<evidence type="ECO:0000259" key="14">
    <source>
        <dbReference type="PROSITE" id="PS50902"/>
    </source>
</evidence>
<keyword evidence="5 11" id="KW-0274">FAD</keyword>
<dbReference type="Pfam" id="PF00667">
    <property type="entry name" value="FAD_binding_1"/>
    <property type="match status" value="1"/>
</dbReference>
<evidence type="ECO:0000259" key="15">
    <source>
        <dbReference type="PROSITE" id="PS51384"/>
    </source>
</evidence>
<evidence type="ECO:0000256" key="12">
    <source>
        <dbReference type="PIRNR" id="PIRNR000207"/>
    </source>
</evidence>
<dbReference type="PANTHER" id="PTHR19384:SF128">
    <property type="entry name" value="NADPH OXIDOREDUCTASE A"/>
    <property type="match status" value="1"/>
</dbReference>
<dbReference type="Pfam" id="PF00258">
    <property type="entry name" value="Flavodoxin_1"/>
    <property type="match status" value="1"/>
</dbReference>
<evidence type="ECO:0000256" key="11">
    <source>
        <dbReference type="HAMAP-Rule" id="MF_01541"/>
    </source>
</evidence>
<dbReference type="InterPro" id="IPR029039">
    <property type="entry name" value="Flavoprotein-like_sf"/>
</dbReference>
<feature type="binding site" evidence="11 13">
    <location>
        <begin position="426"/>
        <end position="429"/>
    </location>
    <ligand>
        <name>FAD</name>
        <dbReference type="ChEBI" id="CHEBI:57692"/>
    </ligand>
</feature>
<evidence type="ECO:0000256" key="2">
    <source>
        <dbReference type="ARBA" id="ARBA00022605"/>
    </source>
</evidence>
<dbReference type="FunFam" id="1.20.990.10:FF:000004">
    <property type="entry name" value="Sulfite reductase [NADPH] flavoprotein alpha-component"/>
    <property type="match status" value="1"/>
</dbReference>
<keyword evidence="4 11" id="KW-0288">FMN</keyword>
<sequence>MSIPASPTPQLPLSAEQLSRLQAATGDLSPAQLAWLAGYFWGVIQQQPGALAAPTSALASSNAVPPAAITLISASQTGNARRVAEQVRDELLAANLPVTLVNAGDYKFKQIAQEKLLLIVTSTQGEGEPPEEAVALHKFLFSKKAPSLAGLTFAVFGLGDTSYEFFSKAGKDFDSRLAELGAERLLDRVDADVEFQPLAEQWRHQVAEALKARFASQTAAAVQTAVTGQVNAVTTSPYHKEAPYTASLVTNQKITGRHSEKDVRHIEIDLGDSGLRYQPGDALGVWYENSPALVQELLGLLWLKGDEPVNVGGNTLPLAEALQRHFELTQNTAPIVASYAALSRNDTLLGLVADKSALQQYAQRTPLVDMVREAPVELTPEQLIGLLRPLTPRLYSIASSQEDVGSEVHITVGVVRYEYEGRARSGGASGYLADQLDEEGDVRVFIEHNDNFRLPANPDTPVIMIGPGTGIAPFRAFMQQREAEGAGGKNWLFFGNPHFTEDFLYQVEWQRYVKEGLLTHIDLAWSRDQAHKVYVQDKIREKGAQVWRWIQDGAHIYVCGDANRMAKDVEHALLDVVAEQGGMDAEQADEFLSELRLERRYQRDVY</sequence>
<comment type="cofactor">
    <cofactor evidence="11 12 13">
        <name>FAD</name>
        <dbReference type="ChEBI" id="CHEBI:57692"/>
    </cofactor>
    <text evidence="11 12 13">Binds 1 FAD per subunit.</text>
</comment>
<feature type="binding site" evidence="11 13">
    <location>
        <position position="606"/>
    </location>
    <ligand>
        <name>FAD</name>
        <dbReference type="ChEBI" id="CHEBI:57692"/>
    </ligand>
</feature>
<dbReference type="Gene3D" id="2.40.30.10">
    <property type="entry name" value="Translation factors"/>
    <property type="match status" value="1"/>
</dbReference>
<feature type="binding site" evidence="11 13">
    <location>
        <begin position="393"/>
        <end position="396"/>
    </location>
    <ligand>
        <name>FAD</name>
        <dbReference type="ChEBI" id="CHEBI:57692"/>
    </ligand>
</feature>
<dbReference type="InterPro" id="IPR017938">
    <property type="entry name" value="Riboflavin_synthase-like_b-brl"/>
</dbReference>
<feature type="binding site" evidence="11 13">
    <location>
        <begin position="122"/>
        <end position="125"/>
    </location>
    <ligand>
        <name>FMN</name>
        <dbReference type="ChEBI" id="CHEBI:58210"/>
    </ligand>
</feature>
<dbReference type="InterPro" id="IPR008254">
    <property type="entry name" value="Flavodoxin/NO_synth"/>
</dbReference>
<dbReference type="PROSITE" id="PS50902">
    <property type="entry name" value="FLAVODOXIN_LIKE"/>
    <property type="match status" value="1"/>
</dbReference>